<name>A0AAW0YJG5_9TREE</name>
<feature type="transmembrane region" description="Helical" evidence="7">
    <location>
        <begin position="497"/>
        <end position="521"/>
    </location>
</feature>
<feature type="transmembrane region" description="Helical" evidence="7">
    <location>
        <begin position="302"/>
        <end position="324"/>
    </location>
</feature>
<evidence type="ECO:0000256" key="1">
    <source>
        <dbReference type="ARBA" id="ARBA00004141"/>
    </source>
</evidence>
<evidence type="ECO:0000256" key="7">
    <source>
        <dbReference type="SAM" id="Phobius"/>
    </source>
</evidence>
<dbReference type="GO" id="GO:0022857">
    <property type="term" value="F:transmembrane transporter activity"/>
    <property type="evidence" value="ECO:0007669"/>
    <property type="project" value="InterPro"/>
</dbReference>
<dbReference type="GO" id="GO:0016020">
    <property type="term" value="C:membrane"/>
    <property type="evidence" value="ECO:0007669"/>
    <property type="project" value="UniProtKB-SubCell"/>
</dbReference>
<feature type="transmembrane region" description="Helical" evidence="7">
    <location>
        <begin position="436"/>
        <end position="454"/>
    </location>
</feature>
<feature type="transmembrane region" description="Helical" evidence="7">
    <location>
        <begin position="198"/>
        <end position="220"/>
    </location>
</feature>
<reference evidence="9 10" key="1">
    <citation type="journal article" date="2024" name="bioRxiv">
        <title>Comparative genomics of Cryptococcus and Kwoniella reveals pathogenesis evolution and contrasting karyotype dynamics via intercentromeric recombination or chromosome fusion.</title>
        <authorList>
            <person name="Coelho M.A."/>
            <person name="David-Palma M."/>
            <person name="Shea T."/>
            <person name="Bowers K."/>
            <person name="McGinley-Smith S."/>
            <person name="Mohammad A.W."/>
            <person name="Gnirke A."/>
            <person name="Yurkov A.M."/>
            <person name="Nowrousian M."/>
            <person name="Sun S."/>
            <person name="Cuomo C.A."/>
            <person name="Heitman J."/>
        </authorList>
    </citation>
    <scope>NUCLEOTIDE SEQUENCE [LARGE SCALE GENOMIC DNA]</scope>
    <source>
        <strain evidence="9 10">CBS 13917</strain>
    </source>
</reference>
<dbReference type="EMBL" id="JBCAWK010000008">
    <property type="protein sequence ID" value="KAK8850412.1"/>
    <property type="molecule type" value="Genomic_DNA"/>
</dbReference>
<feature type="domain" description="Major facilitator superfamily (MFS) profile" evidence="8">
    <location>
        <begin position="107"/>
        <end position="564"/>
    </location>
</feature>
<evidence type="ECO:0000259" key="8">
    <source>
        <dbReference type="PROSITE" id="PS50850"/>
    </source>
</evidence>
<evidence type="ECO:0000256" key="2">
    <source>
        <dbReference type="ARBA" id="ARBA00022448"/>
    </source>
</evidence>
<feature type="transmembrane region" description="Helical" evidence="7">
    <location>
        <begin position="144"/>
        <end position="161"/>
    </location>
</feature>
<comment type="caution">
    <text evidence="9">The sequence shown here is derived from an EMBL/GenBank/DDBJ whole genome shotgun (WGS) entry which is preliminary data.</text>
</comment>
<feature type="transmembrane region" description="Helical" evidence="7">
    <location>
        <begin position="173"/>
        <end position="192"/>
    </location>
</feature>
<dbReference type="InterPro" id="IPR011701">
    <property type="entry name" value="MFS"/>
</dbReference>
<proteinExistence type="predicted"/>
<evidence type="ECO:0000256" key="3">
    <source>
        <dbReference type="ARBA" id="ARBA00022692"/>
    </source>
</evidence>
<feature type="transmembrane region" description="Helical" evidence="7">
    <location>
        <begin position="403"/>
        <end position="424"/>
    </location>
</feature>
<dbReference type="GeneID" id="92181588"/>
<dbReference type="Proteomes" id="UP001388673">
    <property type="component" value="Unassembled WGS sequence"/>
</dbReference>
<evidence type="ECO:0000256" key="4">
    <source>
        <dbReference type="ARBA" id="ARBA00022989"/>
    </source>
</evidence>
<keyword evidence="4 7" id="KW-1133">Transmembrane helix</keyword>
<feature type="transmembrane region" description="Helical" evidence="7">
    <location>
        <begin position="466"/>
        <end position="485"/>
    </location>
</feature>
<dbReference type="SUPFAM" id="SSF103473">
    <property type="entry name" value="MFS general substrate transporter"/>
    <property type="match status" value="2"/>
</dbReference>
<feature type="transmembrane region" description="Helical" evidence="7">
    <location>
        <begin position="330"/>
        <end position="349"/>
    </location>
</feature>
<keyword evidence="5 7" id="KW-0472">Membrane</keyword>
<dbReference type="KEGG" id="kne:92181588"/>
<keyword evidence="3 7" id="KW-0812">Transmembrane</keyword>
<dbReference type="PANTHER" id="PTHR42718">
    <property type="entry name" value="MAJOR FACILITATOR SUPERFAMILY MULTIDRUG TRANSPORTER MFSC"/>
    <property type="match status" value="1"/>
</dbReference>
<feature type="region of interest" description="Disordered" evidence="6">
    <location>
        <begin position="1"/>
        <end position="76"/>
    </location>
</feature>
<dbReference type="Pfam" id="PF07690">
    <property type="entry name" value="MFS_1"/>
    <property type="match status" value="1"/>
</dbReference>
<feature type="compositionally biased region" description="Polar residues" evidence="6">
    <location>
        <begin position="1"/>
        <end position="10"/>
    </location>
</feature>
<accession>A0AAW0YJG5</accession>
<feature type="transmembrane region" description="Helical" evidence="7">
    <location>
        <begin position="541"/>
        <end position="559"/>
    </location>
</feature>
<dbReference type="PROSITE" id="PS50850">
    <property type="entry name" value="MFS"/>
    <property type="match status" value="1"/>
</dbReference>
<dbReference type="AlphaFoldDB" id="A0AAW0YJG5"/>
<protein>
    <recommendedName>
        <fullName evidence="8">Major facilitator superfamily (MFS) profile domain-containing protein</fullName>
    </recommendedName>
</protein>
<feature type="compositionally biased region" description="Polar residues" evidence="6">
    <location>
        <begin position="18"/>
        <end position="34"/>
    </location>
</feature>
<evidence type="ECO:0000256" key="5">
    <source>
        <dbReference type="ARBA" id="ARBA00023136"/>
    </source>
</evidence>
<evidence type="ECO:0000313" key="10">
    <source>
        <dbReference type="Proteomes" id="UP001388673"/>
    </source>
</evidence>
<feature type="transmembrane region" description="Helical" evidence="7">
    <location>
        <begin position="370"/>
        <end position="391"/>
    </location>
</feature>
<sequence length="574" mass="62123">MSTVEASNKSIGAEGFSRSPTMTSDNDVAPNANSLALDPTATLTDLNATSALEKEKLGTGEEEEEEHLPAQSTMGKVEADMVARGEAHPHHHKNALASLPPARKNILLLCFCLSMFIDAAGVSATFLMTAPIANDLNIKVGDQAWILGTYSLAFASTLLFAGRVSDLYPPHRVYTIGFIGIAVFYLIISFMNDQYAFFVLRAISGLLAVLTIPSSINMIIQMYPDPEEQGKKIALFGMAGALANTIALVLAGIFLLANWRWYFRFITILVAPFSVLAWFLMPRTEAVAEDLPGAAKLKRMDLVGVLILVASLALFILGFTQSTISGWDSAIFIAPLVISIVLLAAFVVWEHYLPRGYSLLPHDIWQFPNIFPLILQASSIFMWMACAQLRIATYFQDALHNSAILTAVKLLPMGITALIVGGSTQAMPWLISRPRYVQPIASVMCFAGSMLFAFSGGGHGSDYWKFMFTGQVIGTAGGMVVFIGMNTSIIQAFPLEFAGIGGSFANIIFQVGGVIGISVQAGLLSTGNGTIEDWTGSKNSYFFTGGYILFTGIVFVLWYRQEKMPVLTGPVHAV</sequence>
<comment type="subcellular location">
    <subcellularLocation>
        <location evidence="1">Membrane</location>
        <topology evidence="1">Multi-pass membrane protein</topology>
    </subcellularLocation>
</comment>
<evidence type="ECO:0000256" key="6">
    <source>
        <dbReference type="SAM" id="MobiDB-lite"/>
    </source>
</evidence>
<feature type="transmembrane region" description="Helical" evidence="7">
    <location>
        <begin position="232"/>
        <end position="255"/>
    </location>
</feature>
<organism evidence="9 10">
    <name type="scientific">Kwoniella newhampshirensis</name>
    <dbReference type="NCBI Taxonomy" id="1651941"/>
    <lineage>
        <taxon>Eukaryota</taxon>
        <taxon>Fungi</taxon>
        <taxon>Dikarya</taxon>
        <taxon>Basidiomycota</taxon>
        <taxon>Agaricomycotina</taxon>
        <taxon>Tremellomycetes</taxon>
        <taxon>Tremellales</taxon>
        <taxon>Cryptococcaceae</taxon>
        <taxon>Kwoniella</taxon>
    </lineage>
</organism>
<feature type="compositionally biased region" description="Low complexity" evidence="6">
    <location>
        <begin position="35"/>
        <end position="49"/>
    </location>
</feature>
<dbReference type="Gene3D" id="1.20.1250.20">
    <property type="entry name" value="MFS general substrate transporter like domains"/>
    <property type="match status" value="1"/>
</dbReference>
<dbReference type="PANTHER" id="PTHR42718:SF9">
    <property type="entry name" value="MAJOR FACILITATOR SUPERFAMILY MULTIDRUG TRANSPORTER MFSC"/>
    <property type="match status" value="1"/>
</dbReference>
<dbReference type="RefSeq" id="XP_066801843.1">
    <property type="nucleotide sequence ID" value="XM_066947429.1"/>
</dbReference>
<gene>
    <name evidence="9" type="ORF">IAR55_004330</name>
</gene>
<evidence type="ECO:0000313" key="9">
    <source>
        <dbReference type="EMBL" id="KAK8850412.1"/>
    </source>
</evidence>
<keyword evidence="10" id="KW-1185">Reference proteome</keyword>
<dbReference type="InterPro" id="IPR036259">
    <property type="entry name" value="MFS_trans_sf"/>
</dbReference>
<keyword evidence="2" id="KW-0813">Transport</keyword>
<feature type="transmembrane region" description="Helical" evidence="7">
    <location>
        <begin position="106"/>
        <end position="132"/>
    </location>
</feature>
<dbReference type="InterPro" id="IPR020846">
    <property type="entry name" value="MFS_dom"/>
</dbReference>
<feature type="transmembrane region" description="Helical" evidence="7">
    <location>
        <begin position="261"/>
        <end position="281"/>
    </location>
</feature>